<dbReference type="Gene3D" id="1.10.3210.10">
    <property type="entry name" value="Hypothetical protein af1432"/>
    <property type="match status" value="1"/>
</dbReference>
<reference evidence="2 3" key="1">
    <citation type="submission" date="2018-12" db="EMBL/GenBank/DDBJ databases">
        <title>The genome of Variovorax gossypii DSM 100435.</title>
        <authorList>
            <person name="Gao J."/>
            <person name="Sun J."/>
        </authorList>
    </citation>
    <scope>NUCLEOTIDE SEQUENCE [LARGE SCALE GENOMIC DNA]</scope>
    <source>
        <strain evidence="2 3">DSM 100435</strain>
    </source>
</reference>
<organism evidence="2 3">
    <name type="scientific">Variovorax gossypii</name>
    <dbReference type="NCBI Taxonomy" id="1679495"/>
    <lineage>
        <taxon>Bacteria</taxon>
        <taxon>Pseudomonadati</taxon>
        <taxon>Pseudomonadota</taxon>
        <taxon>Betaproteobacteria</taxon>
        <taxon>Burkholderiales</taxon>
        <taxon>Comamonadaceae</taxon>
        <taxon>Variovorax</taxon>
    </lineage>
</organism>
<feature type="domain" description="HD" evidence="1">
    <location>
        <begin position="29"/>
        <end position="86"/>
    </location>
</feature>
<dbReference type="RefSeq" id="WP_126473267.1">
    <property type="nucleotide sequence ID" value="NZ_RXOE01000010.1"/>
</dbReference>
<dbReference type="InterPro" id="IPR006674">
    <property type="entry name" value="HD_domain"/>
</dbReference>
<dbReference type="SUPFAM" id="SSF109604">
    <property type="entry name" value="HD-domain/PDEase-like"/>
    <property type="match status" value="1"/>
</dbReference>
<evidence type="ECO:0000259" key="1">
    <source>
        <dbReference type="Pfam" id="PF01966"/>
    </source>
</evidence>
<evidence type="ECO:0000313" key="3">
    <source>
        <dbReference type="Proteomes" id="UP000267418"/>
    </source>
</evidence>
<dbReference type="OrthoDB" id="823268at2"/>
<dbReference type="PANTHER" id="PTHR40202">
    <property type="match status" value="1"/>
</dbReference>
<dbReference type="PANTHER" id="PTHR40202:SF1">
    <property type="entry name" value="HD DOMAIN-CONTAINING PROTEIN"/>
    <property type="match status" value="1"/>
</dbReference>
<protein>
    <submittedName>
        <fullName evidence="2">HD domain-containing protein</fullName>
    </submittedName>
</protein>
<dbReference type="AlphaFoldDB" id="A0A3S0JRU5"/>
<gene>
    <name evidence="2" type="ORF">EJP69_26505</name>
</gene>
<keyword evidence="3" id="KW-1185">Reference proteome</keyword>
<evidence type="ECO:0000313" key="2">
    <source>
        <dbReference type="EMBL" id="RTQ31076.1"/>
    </source>
</evidence>
<comment type="caution">
    <text evidence="2">The sequence shown here is derived from an EMBL/GenBank/DDBJ whole genome shotgun (WGS) entry which is preliminary data.</text>
</comment>
<dbReference type="InterPro" id="IPR052567">
    <property type="entry name" value="OP_Dioxygenase"/>
</dbReference>
<sequence length="189" mass="20694">MALTLDDIAQLLAGPGQRQYGHEAVSQLDHALQCAALAEEAGETTETVVAALLHDLGHLLAPGSAQQEEEASEEGEAMPARDDLHQYIALPFLHGVFPPGVLAPIRLHVEAKRYLCTQDGYWDTLSPASKHSLVLQGGPHTQDEADAFMREPFADESLRVRRYDDLAKVRDKATPPLAHYLRKMAQVAL</sequence>
<dbReference type="Proteomes" id="UP000267418">
    <property type="component" value="Unassembled WGS sequence"/>
</dbReference>
<name>A0A3S0JRU5_9BURK</name>
<proteinExistence type="predicted"/>
<dbReference type="Pfam" id="PF01966">
    <property type="entry name" value="HD"/>
    <property type="match status" value="1"/>
</dbReference>
<accession>A0A3S0JRU5</accession>
<dbReference type="EMBL" id="RXOE01000010">
    <property type="protein sequence ID" value="RTQ31076.1"/>
    <property type="molecule type" value="Genomic_DNA"/>
</dbReference>